<evidence type="ECO:0000256" key="6">
    <source>
        <dbReference type="ARBA" id="ARBA00022833"/>
    </source>
</evidence>
<evidence type="ECO:0000313" key="11">
    <source>
        <dbReference type="EMBL" id="RHZ31529.1"/>
    </source>
</evidence>
<dbReference type="GO" id="GO:0046872">
    <property type="term" value="F:metal ion binding"/>
    <property type="evidence" value="ECO:0007669"/>
    <property type="project" value="UniProtKB-KW"/>
</dbReference>
<evidence type="ECO:0000256" key="7">
    <source>
        <dbReference type="ARBA" id="ARBA00023049"/>
    </source>
</evidence>
<comment type="caution">
    <text evidence="11">The sequence shown here is derived from an EMBL/GenBank/DDBJ whole genome shotgun (WGS) entry which is preliminary data.</text>
</comment>
<dbReference type="Proteomes" id="UP000266196">
    <property type="component" value="Unassembled WGS sequence"/>
</dbReference>
<keyword evidence="8" id="KW-0472">Membrane</keyword>
<evidence type="ECO:0000313" key="12">
    <source>
        <dbReference type="Proteomes" id="UP000266196"/>
    </source>
</evidence>
<comment type="cofactor">
    <cofactor evidence="1">
        <name>Zn(2+)</name>
        <dbReference type="ChEBI" id="CHEBI:29105"/>
    </cofactor>
</comment>
<keyword evidence="8" id="KW-1133">Transmembrane helix</keyword>
<evidence type="ECO:0000259" key="10">
    <source>
        <dbReference type="Pfam" id="PF05649"/>
    </source>
</evidence>
<dbReference type="GO" id="GO:0004222">
    <property type="term" value="F:metalloendopeptidase activity"/>
    <property type="evidence" value="ECO:0007669"/>
    <property type="project" value="InterPro"/>
</dbReference>
<sequence length="807" mass="87329">MSENSSLLRHTQEAPVANSRPWWLKYALAGGAVVVIGGVVWITTAQGEPVVATGTQSHLGPTVHVTTTGVPVTTITTTSAPETTKVAITTTSAPVTTTATPVTTTTAVPPTTNAPVTTTATPVTTTTAVPPTTNATIVRNATNATVVSTSTTNNTIVAPYPAQFAAFFKDFEAKLDRSVDPCDDFYQYACGGWLNATTLKPSDTTVDSSFYVIGEHNDRILKNILATKPPVIDPFYRSCLTEGSVNADAVVDVSVRLNHIATIQSLDELLAFAGILNTESSVSSFLEVGVTTDPKNKTLNVVEIAQGGLTLPSVEYYAADKLVPYVASLQTYLETLATVDAFTGVTAKAVLDLEAQLAKISLPWAEQRDPWATYHMYDIGDVTAKYPLIATFLSGAQPALVNHPNVSVLVPTPTYFDSLAALLQATDLGLLKVYLSFRLVHTASPYLGETFRQANHDFNGVLQGQVSTQTRADYCLDLTKTLLGEYLGKLFMNKVFDGPTKVQAQELIRQIEASMVDVLNDATWLDGSTRQVGLEKVAQIRNFVGGPDKISPLPFNLTSNFYANVQLFGDWETSKTWSSLHKPVDPTAWDMFAFTVNAEYDPTANKIVFPAAILQPPFYNVRSFPAVANYARIGLVMGHELVHGFDDRGRNFDPYGQLNASWSDAASATFDKNAKCLADQYSTFPIVSVDGHTVLGHLNGQLTVGENIADNGGLKLAYLAYQRAKKANKAIAEDLGTDDAKLFYTTFAQGWCQKRSDGNAILRKNTDTHSPGKWRVHGPLYNSQTFADAFQCPTGSPMNPPKKCVIW</sequence>
<dbReference type="InterPro" id="IPR000718">
    <property type="entry name" value="Peptidase_M13"/>
</dbReference>
<dbReference type="CDD" id="cd08662">
    <property type="entry name" value="M13"/>
    <property type="match status" value="1"/>
</dbReference>
<dbReference type="SUPFAM" id="SSF55486">
    <property type="entry name" value="Metalloproteases ('zincins'), catalytic domain"/>
    <property type="match status" value="1"/>
</dbReference>
<keyword evidence="8" id="KW-0812">Transmembrane</keyword>
<evidence type="ECO:0000256" key="4">
    <source>
        <dbReference type="ARBA" id="ARBA00022723"/>
    </source>
</evidence>
<dbReference type="Pfam" id="PF05649">
    <property type="entry name" value="Peptidase_M13_N"/>
    <property type="match status" value="1"/>
</dbReference>
<dbReference type="InterPro" id="IPR008753">
    <property type="entry name" value="Peptidase_M13_N"/>
</dbReference>
<keyword evidence="3" id="KW-0645">Protease</keyword>
<dbReference type="VEuPathDB" id="FungiDB:H257_08292"/>
<keyword evidence="5" id="KW-0378">Hydrolase</keyword>
<evidence type="ECO:0000256" key="1">
    <source>
        <dbReference type="ARBA" id="ARBA00001947"/>
    </source>
</evidence>
<dbReference type="Gene3D" id="1.10.1380.10">
    <property type="entry name" value="Neutral endopeptidase , domain2"/>
    <property type="match status" value="1"/>
</dbReference>
<feature type="transmembrane region" description="Helical" evidence="8">
    <location>
        <begin position="21"/>
        <end position="42"/>
    </location>
</feature>
<gene>
    <name evidence="11" type="ORF">DYB31_011348</name>
</gene>
<dbReference type="Pfam" id="PF01431">
    <property type="entry name" value="Peptidase_M13"/>
    <property type="match status" value="1"/>
</dbReference>
<feature type="domain" description="Peptidase M13 N-terminal" evidence="10">
    <location>
        <begin position="181"/>
        <end position="547"/>
    </location>
</feature>
<name>A0A397FMG5_APHAT</name>
<keyword evidence="7" id="KW-0482">Metalloprotease</keyword>
<evidence type="ECO:0000256" key="5">
    <source>
        <dbReference type="ARBA" id="ARBA00022801"/>
    </source>
</evidence>
<dbReference type="PANTHER" id="PTHR11733">
    <property type="entry name" value="ZINC METALLOPROTEASE FAMILY M13 NEPRILYSIN-RELATED"/>
    <property type="match status" value="1"/>
</dbReference>
<dbReference type="GO" id="GO:0016485">
    <property type="term" value="P:protein processing"/>
    <property type="evidence" value="ECO:0007669"/>
    <property type="project" value="TreeGrafter"/>
</dbReference>
<reference evidence="11 12" key="1">
    <citation type="submission" date="2018-08" db="EMBL/GenBank/DDBJ databases">
        <title>Aphanomyces genome sequencing and annotation.</title>
        <authorList>
            <person name="Minardi D."/>
            <person name="Oidtmann B."/>
            <person name="Van Der Giezen M."/>
            <person name="Studholme D.J."/>
        </authorList>
    </citation>
    <scope>NUCLEOTIDE SEQUENCE [LARGE SCALE GENOMIC DNA]</scope>
    <source>
        <strain evidence="11 12">197901</strain>
    </source>
</reference>
<accession>A0A397FMG5</accession>
<protein>
    <recommendedName>
        <fullName evidence="13">Peptidase M13 C-terminal domain-containing protein</fullName>
    </recommendedName>
</protein>
<dbReference type="PROSITE" id="PS51885">
    <property type="entry name" value="NEPRILYSIN"/>
    <property type="match status" value="1"/>
</dbReference>
<evidence type="ECO:0000256" key="2">
    <source>
        <dbReference type="ARBA" id="ARBA00007357"/>
    </source>
</evidence>
<evidence type="ECO:0000256" key="8">
    <source>
        <dbReference type="SAM" id="Phobius"/>
    </source>
</evidence>
<proteinExistence type="inferred from homology"/>
<evidence type="ECO:0000259" key="9">
    <source>
        <dbReference type="Pfam" id="PF01431"/>
    </source>
</evidence>
<feature type="domain" description="Peptidase M13 C-terminal" evidence="9">
    <location>
        <begin position="597"/>
        <end position="805"/>
    </location>
</feature>
<evidence type="ECO:0000256" key="3">
    <source>
        <dbReference type="ARBA" id="ARBA00022670"/>
    </source>
</evidence>
<dbReference type="AlphaFoldDB" id="A0A397FMG5"/>
<dbReference type="EMBL" id="QUTE01006811">
    <property type="protein sequence ID" value="RHZ31529.1"/>
    <property type="molecule type" value="Genomic_DNA"/>
</dbReference>
<dbReference type="InterPro" id="IPR024079">
    <property type="entry name" value="MetalloPept_cat_dom_sf"/>
</dbReference>
<organism evidence="11 12">
    <name type="scientific">Aphanomyces astaci</name>
    <name type="common">Crayfish plague agent</name>
    <dbReference type="NCBI Taxonomy" id="112090"/>
    <lineage>
        <taxon>Eukaryota</taxon>
        <taxon>Sar</taxon>
        <taxon>Stramenopiles</taxon>
        <taxon>Oomycota</taxon>
        <taxon>Saprolegniomycetes</taxon>
        <taxon>Saprolegniales</taxon>
        <taxon>Verrucalvaceae</taxon>
        <taxon>Aphanomyces</taxon>
    </lineage>
</organism>
<dbReference type="InterPro" id="IPR042089">
    <property type="entry name" value="Peptidase_M13_dom_2"/>
</dbReference>
<keyword evidence="6" id="KW-0862">Zinc</keyword>
<dbReference type="PRINTS" id="PR00786">
    <property type="entry name" value="NEPRILYSIN"/>
</dbReference>
<dbReference type="PANTHER" id="PTHR11733:SF167">
    <property type="entry name" value="FI17812P1-RELATED"/>
    <property type="match status" value="1"/>
</dbReference>
<dbReference type="InterPro" id="IPR018497">
    <property type="entry name" value="Peptidase_M13_C"/>
</dbReference>
<keyword evidence="4" id="KW-0479">Metal-binding</keyword>
<comment type="similarity">
    <text evidence="2">Belongs to the peptidase M13 family.</text>
</comment>
<evidence type="ECO:0008006" key="13">
    <source>
        <dbReference type="Google" id="ProtNLM"/>
    </source>
</evidence>
<dbReference type="Gene3D" id="3.40.390.10">
    <property type="entry name" value="Collagenase (Catalytic Domain)"/>
    <property type="match status" value="1"/>
</dbReference>
<dbReference type="GO" id="GO:0005886">
    <property type="term" value="C:plasma membrane"/>
    <property type="evidence" value="ECO:0007669"/>
    <property type="project" value="TreeGrafter"/>
</dbReference>